<evidence type="ECO:0000313" key="2">
    <source>
        <dbReference type="EMBL" id="SCE81117.1"/>
    </source>
</evidence>
<sequence>MDLHRSRAGLVIGFFLLPLGFCMVLSGLTGSTLRLIGGLIFGGLVMLAGFAGIVTAMRPFRFHISFEGLTVRTAGLNRLLPWAEIDHLVLYQPPPVLSDKRMPSPLLLLVPAATSALDLPLTHRSPLDDRPCLVLLEVHDVREKTDQVADALARYGGTRFTDHRRLVRQRFDSADFPIEARGYDRAAVDALVQKGREALRSEDLLLHLAAKVRVEHAPVELPLVAHGYDRVQVDAFLRDLSAVLARFEEGEEELG</sequence>
<name>A0ABY0KJP6_9ACTN</name>
<keyword evidence="3" id="KW-1185">Reference proteome</keyword>
<evidence type="ECO:0000313" key="3">
    <source>
        <dbReference type="Proteomes" id="UP000199405"/>
    </source>
</evidence>
<keyword evidence="1" id="KW-1133">Transmembrane helix</keyword>
<proteinExistence type="predicted"/>
<evidence type="ECO:0000256" key="1">
    <source>
        <dbReference type="SAM" id="Phobius"/>
    </source>
</evidence>
<keyword evidence="1" id="KW-0812">Transmembrane</keyword>
<dbReference type="EMBL" id="FMCQ01000003">
    <property type="protein sequence ID" value="SCE81117.1"/>
    <property type="molecule type" value="Genomic_DNA"/>
</dbReference>
<dbReference type="Proteomes" id="UP000199405">
    <property type="component" value="Unassembled WGS sequence"/>
</dbReference>
<evidence type="ECO:0008006" key="4">
    <source>
        <dbReference type="Google" id="ProtNLM"/>
    </source>
</evidence>
<dbReference type="RefSeq" id="WP_091418933.1">
    <property type="nucleotide sequence ID" value="NZ_FMCQ01000003.1"/>
</dbReference>
<comment type="caution">
    <text evidence="2">The sequence shown here is derived from an EMBL/GenBank/DDBJ whole genome shotgun (WGS) entry which is preliminary data.</text>
</comment>
<protein>
    <recommendedName>
        <fullName evidence="4">DivIVA domain-containing protein</fullName>
    </recommendedName>
</protein>
<reference evidence="2 3" key="1">
    <citation type="submission" date="2016-06" db="EMBL/GenBank/DDBJ databases">
        <authorList>
            <person name="Varghese N."/>
            <person name="Submissions Spin"/>
        </authorList>
    </citation>
    <scope>NUCLEOTIDE SEQUENCE [LARGE SCALE GENOMIC DNA]</scope>
    <source>
        <strain evidence="2 3">DSM 45142</strain>
    </source>
</reference>
<organism evidence="2 3">
    <name type="scientific">Micromonospora tulbaghiae</name>
    <dbReference type="NCBI Taxonomy" id="479978"/>
    <lineage>
        <taxon>Bacteria</taxon>
        <taxon>Bacillati</taxon>
        <taxon>Actinomycetota</taxon>
        <taxon>Actinomycetes</taxon>
        <taxon>Micromonosporales</taxon>
        <taxon>Micromonosporaceae</taxon>
        <taxon>Micromonospora</taxon>
    </lineage>
</organism>
<dbReference type="GeneID" id="93469708"/>
<feature type="transmembrane region" description="Helical" evidence="1">
    <location>
        <begin position="7"/>
        <end position="29"/>
    </location>
</feature>
<gene>
    <name evidence="2" type="ORF">GA0070562_2931</name>
</gene>
<accession>A0ABY0KJP6</accession>
<keyword evidence="1" id="KW-0472">Membrane</keyword>
<feature type="transmembrane region" description="Helical" evidence="1">
    <location>
        <begin position="35"/>
        <end position="56"/>
    </location>
</feature>